<dbReference type="Proteomes" id="UP000319627">
    <property type="component" value="Unassembled WGS sequence"/>
</dbReference>
<comment type="cofactor">
    <cofactor evidence="1">
        <name>Mg(2+)</name>
        <dbReference type="ChEBI" id="CHEBI:18420"/>
    </cofactor>
</comment>
<feature type="domain" description="GGDEF" evidence="7">
    <location>
        <begin position="435"/>
        <end position="569"/>
    </location>
</feature>
<dbReference type="AlphaFoldDB" id="A0A562I1F0"/>
<evidence type="ECO:0000259" key="6">
    <source>
        <dbReference type="PROSITE" id="PS50885"/>
    </source>
</evidence>
<dbReference type="FunFam" id="3.30.70.270:FF:000001">
    <property type="entry name" value="Diguanylate cyclase domain protein"/>
    <property type="match status" value="1"/>
</dbReference>
<dbReference type="PROSITE" id="PS50885">
    <property type="entry name" value="HAMP"/>
    <property type="match status" value="1"/>
</dbReference>
<dbReference type="GO" id="GO:1902201">
    <property type="term" value="P:negative regulation of bacterial-type flagellum-dependent cell motility"/>
    <property type="evidence" value="ECO:0007669"/>
    <property type="project" value="TreeGrafter"/>
</dbReference>
<dbReference type="GO" id="GO:0052621">
    <property type="term" value="F:diguanylate cyclase activity"/>
    <property type="evidence" value="ECO:0007669"/>
    <property type="project" value="UniProtKB-EC"/>
</dbReference>
<dbReference type="SUPFAM" id="SSF55073">
    <property type="entry name" value="Nucleotide cyclase"/>
    <property type="match status" value="1"/>
</dbReference>
<evidence type="ECO:0000256" key="2">
    <source>
        <dbReference type="ARBA" id="ARBA00004533"/>
    </source>
</evidence>
<comment type="caution">
    <text evidence="8">The sequence shown here is derived from an EMBL/GenBank/DDBJ whole genome shotgun (WGS) entry which is preliminary data.</text>
</comment>
<feature type="domain" description="HAMP" evidence="6">
    <location>
        <begin position="169"/>
        <end position="226"/>
    </location>
</feature>
<evidence type="ECO:0000256" key="3">
    <source>
        <dbReference type="ARBA" id="ARBA00012528"/>
    </source>
</evidence>
<keyword evidence="5" id="KW-0472">Membrane</keyword>
<dbReference type="GO" id="GO:0043709">
    <property type="term" value="P:cell adhesion involved in single-species biofilm formation"/>
    <property type="evidence" value="ECO:0007669"/>
    <property type="project" value="TreeGrafter"/>
</dbReference>
<dbReference type="InterPro" id="IPR029787">
    <property type="entry name" value="Nucleotide_cyclase"/>
</dbReference>
<dbReference type="GO" id="GO:0005886">
    <property type="term" value="C:plasma membrane"/>
    <property type="evidence" value="ECO:0007669"/>
    <property type="project" value="UniProtKB-SubCell"/>
</dbReference>
<dbReference type="CDD" id="cd01949">
    <property type="entry name" value="GGDEF"/>
    <property type="match status" value="1"/>
</dbReference>
<evidence type="ECO:0000259" key="7">
    <source>
        <dbReference type="PROSITE" id="PS50887"/>
    </source>
</evidence>
<dbReference type="Gene3D" id="6.10.340.10">
    <property type="match status" value="1"/>
</dbReference>
<dbReference type="InterPro" id="IPR003660">
    <property type="entry name" value="HAMP_dom"/>
</dbReference>
<dbReference type="PANTHER" id="PTHR45138">
    <property type="entry name" value="REGULATORY COMPONENTS OF SENSORY TRANSDUCTION SYSTEM"/>
    <property type="match status" value="1"/>
</dbReference>
<dbReference type="Gene3D" id="3.30.70.270">
    <property type="match status" value="1"/>
</dbReference>
<evidence type="ECO:0000256" key="1">
    <source>
        <dbReference type="ARBA" id="ARBA00001946"/>
    </source>
</evidence>
<proteinExistence type="predicted"/>
<keyword evidence="5" id="KW-0812">Transmembrane</keyword>
<dbReference type="EC" id="2.7.7.65" evidence="3"/>
<dbReference type="PROSITE" id="PS50887">
    <property type="entry name" value="GGDEF"/>
    <property type="match status" value="1"/>
</dbReference>
<comment type="catalytic activity">
    <reaction evidence="4">
        <text>2 GTP = 3',3'-c-di-GMP + 2 diphosphate</text>
        <dbReference type="Rhea" id="RHEA:24898"/>
        <dbReference type="ChEBI" id="CHEBI:33019"/>
        <dbReference type="ChEBI" id="CHEBI:37565"/>
        <dbReference type="ChEBI" id="CHEBI:58805"/>
        <dbReference type="EC" id="2.7.7.65"/>
    </reaction>
</comment>
<name>A0A562I1F0_9GAMM</name>
<protein>
    <recommendedName>
        <fullName evidence="3">diguanylate cyclase</fullName>
        <ecNumber evidence="3">2.7.7.65</ecNumber>
    </recommendedName>
</protein>
<gene>
    <name evidence="8" type="ORF">LX59_02204</name>
</gene>
<dbReference type="InterPro" id="IPR050469">
    <property type="entry name" value="Diguanylate_Cyclase"/>
</dbReference>
<comment type="subcellular location">
    <subcellularLocation>
        <location evidence="2">Cell inner membrane</location>
    </subcellularLocation>
</comment>
<evidence type="ECO:0000313" key="8">
    <source>
        <dbReference type="EMBL" id="TWH64534.1"/>
    </source>
</evidence>
<reference evidence="8 9" key="1">
    <citation type="submission" date="2019-07" db="EMBL/GenBank/DDBJ databases">
        <title>Genomic Encyclopedia of Type Strains, Phase I: the one thousand microbial genomes (KMG-I) project.</title>
        <authorList>
            <person name="Kyrpides N."/>
        </authorList>
    </citation>
    <scope>NUCLEOTIDE SEQUENCE [LARGE SCALE GENOMIC DNA]</scope>
    <source>
        <strain evidence="8 9">DSM 375</strain>
    </source>
</reference>
<dbReference type="OrthoDB" id="9812260at2"/>
<evidence type="ECO:0000256" key="5">
    <source>
        <dbReference type="SAM" id="Phobius"/>
    </source>
</evidence>
<dbReference type="Pfam" id="PF00990">
    <property type="entry name" value="GGDEF"/>
    <property type="match status" value="1"/>
</dbReference>
<dbReference type="GO" id="GO:0007165">
    <property type="term" value="P:signal transduction"/>
    <property type="evidence" value="ECO:0007669"/>
    <property type="project" value="InterPro"/>
</dbReference>
<dbReference type="EMBL" id="VLKG01000008">
    <property type="protein sequence ID" value="TWH64534.1"/>
    <property type="molecule type" value="Genomic_DNA"/>
</dbReference>
<dbReference type="SMART" id="SM00267">
    <property type="entry name" value="GGDEF"/>
    <property type="match status" value="1"/>
</dbReference>
<keyword evidence="5" id="KW-1133">Transmembrane helix</keyword>
<keyword evidence="9" id="KW-1185">Reference proteome</keyword>
<feature type="transmembrane region" description="Helical" evidence="5">
    <location>
        <begin position="145"/>
        <end position="167"/>
    </location>
</feature>
<evidence type="ECO:0000313" key="9">
    <source>
        <dbReference type="Proteomes" id="UP000319627"/>
    </source>
</evidence>
<dbReference type="InterPro" id="IPR043128">
    <property type="entry name" value="Rev_trsase/Diguanyl_cyclase"/>
</dbReference>
<dbReference type="PANTHER" id="PTHR45138:SF9">
    <property type="entry name" value="DIGUANYLATE CYCLASE DGCM-RELATED"/>
    <property type="match status" value="1"/>
</dbReference>
<dbReference type="RefSeq" id="WP_144571907.1">
    <property type="nucleotide sequence ID" value="NZ_VLKG01000008.1"/>
</dbReference>
<sequence length="569" mass="65228">MSSGQRFVSIRQNILRRVFWSALVCSSLGVLIQTLSIYSSENERFHQLTVWIGETQVPLLTLGLWDIELEPLQQQLQQLADRPEIERVVLETPFQLRLSAGRPASKQYSDAQLPIPHPYNPQQVLGTLHIYTYSTSLYERVFQSAIWSILEIALITLLIGAAIAYPMHHQLGRPLRRIAQYATKLAPDKPQPPLKLCRSEKDYYDEIDLVAHGFETLRQSLQQYAHERDQALAALAYERDQLDRRVALRTAALQRINGYLDLFSRTLMQCVHLPVDQYQSKLYWALQELSEYIDASVCALAEEKDQHWQWLVVYPEATPMPQYVPEQFEPVPDGWEYSSSLDVWVYCLRNQDGGSLLWLQGVRLASSVDERRYQQMAAKMLFSLLERWQHARALEVSHKELERLSFSDALTGLANRRRFNEQYRQELQRAYRHNTALSVLMIDIDYFKAYNDHYGHGQGDQCLVQIGQCLLNSFQRAGELPARLGGEEFVVLLPYCDAAKAQRAAERLRWTVEALAIEHLGAPLGQVTVSVGFASLQRPQEASHHMNLLEIADKALYMAKAAGRNTVCG</sequence>
<evidence type="ECO:0000256" key="4">
    <source>
        <dbReference type="ARBA" id="ARBA00034247"/>
    </source>
</evidence>
<dbReference type="NCBIfam" id="TIGR00254">
    <property type="entry name" value="GGDEF"/>
    <property type="match status" value="1"/>
</dbReference>
<accession>A0A562I1F0</accession>
<organism evidence="8 9">
    <name type="scientific">Azomonas agilis</name>
    <dbReference type="NCBI Taxonomy" id="116849"/>
    <lineage>
        <taxon>Bacteria</taxon>
        <taxon>Pseudomonadati</taxon>
        <taxon>Pseudomonadota</taxon>
        <taxon>Gammaproteobacteria</taxon>
        <taxon>Pseudomonadales</taxon>
        <taxon>Pseudomonadaceae</taxon>
        <taxon>Azomonas</taxon>
    </lineage>
</organism>
<dbReference type="InterPro" id="IPR000160">
    <property type="entry name" value="GGDEF_dom"/>
</dbReference>